<keyword evidence="11 17" id="KW-1133">Transmembrane helix</keyword>
<dbReference type="SUPFAM" id="SSF55874">
    <property type="entry name" value="ATPase domain of HSP90 chaperone/DNA topoisomerase II/histidine kinase"/>
    <property type="match status" value="1"/>
</dbReference>
<feature type="modified residue" description="Phosphohistidine" evidence="14">
    <location>
        <position position="844"/>
    </location>
</feature>
<dbReference type="Gene3D" id="1.20.120.160">
    <property type="entry name" value="HPT domain"/>
    <property type="match status" value="1"/>
</dbReference>
<feature type="domain" description="Histidine kinase" evidence="18">
    <location>
        <begin position="269"/>
        <end position="490"/>
    </location>
</feature>
<feature type="transmembrane region" description="Helical" evidence="17">
    <location>
        <begin position="150"/>
        <end position="169"/>
    </location>
</feature>
<comment type="catalytic activity">
    <reaction evidence="1">
        <text>ATP + protein L-histidine = ADP + protein N-phospho-L-histidine.</text>
        <dbReference type="EC" id="2.7.13.3"/>
    </reaction>
</comment>
<evidence type="ECO:0000259" key="20">
    <source>
        <dbReference type="PROSITE" id="PS50885"/>
    </source>
</evidence>
<dbReference type="Gene3D" id="1.10.287.130">
    <property type="match status" value="1"/>
</dbReference>
<dbReference type="SUPFAM" id="SSF52172">
    <property type="entry name" value="CheY-like"/>
    <property type="match status" value="1"/>
</dbReference>
<evidence type="ECO:0000256" key="4">
    <source>
        <dbReference type="ARBA" id="ARBA00022475"/>
    </source>
</evidence>
<dbReference type="PANTHER" id="PTHR45339:SF1">
    <property type="entry name" value="HYBRID SIGNAL TRANSDUCTION HISTIDINE KINASE J"/>
    <property type="match status" value="1"/>
</dbReference>
<feature type="modified residue" description="4-aspartylphosphate" evidence="15">
    <location>
        <position position="701"/>
    </location>
</feature>
<dbReference type="SUPFAM" id="SSF47226">
    <property type="entry name" value="Histidine-containing phosphotransfer domain, HPT domain"/>
    <property type="match status" value="1"/>
</dbReference>
<dbReference type="PRINTS" id="PR00344">
    <property type="entry name" value="BCTRLSENSOR"/>
</dbReference>
<evidence type="ECO:0000256" key="8">
    <source>
        <dbReference type="ARBA" id="ARBA00022741"/>
    </source>
</evidence>
<evidence type="ECO:0000259" key="21">
    <source>
        <dbReference type="PROSITE" id="PS50894"/>
    </source>
</evidence>
<dbReference type="CDD" id="cd00082">
    <property type="entry name" value="HisKA"/>
    <property type="match status" value="1"/>
</dbReference>
<dbReference type="PROSITE" id="PS50110">
    <property type="entry name" value="RESPONSE_REGULATORY"/>
    <property type="match status" value="1"/>
</dbReference>
<evidence type="ECO:0000256" key="11">
    <source>
        <dbReference type="ARBA" id="ARBA00022989"/>
    </source>
</evidence>
<keyword evidence="9 22" id="KW-0418">Kinase</keyword>
<dbReference type="InterPro" id="IPR036641">
    <property type="entry name" value="HPT_dom_sf"/>
</dbReference>
<keyword evidence="5 15" id="KW-0597">Phosphoprotein</keyword>
<evidence type="ECO:0000256" key="7">
    <source>
        <dbReference type="ARBA" id="ARBA00022692"/>
    </source>
</evidence>
<dbReference type="InterPro" id="IPR011006">
    <property type="entry name" value="CheY-like_superfamily"/>
</dbReference>
<evidence type="ECO:0000256" key="17">
    <source>
        <dbReference type="SAM" id="Phobius"/>
    </source>
</evidence>
<feature type="domain" description="HAMP" evidence="20">
    <location>
        <begin position="170"/>
        <end position="222"/>
    </location>
</feature>
<dbReference type="Gene3D" id="3.30.565.10">
    <property type="entry name" value="Histidine kinase-like ATPase, C-terminal domain"/>
    <property type="match status" value="1"/>
</dbReference>
<organism evidence="22 23">
    <name type="scientific">Modicisalibacter zincidurans</name>
    <dbReference type="NCBI Taxonomy" id="1178777"/>
    <lineage>
        <taxon>Bacteria</taxon>
        <taxon>Pseudomonadati</taxon>
        <taxon>Pseudomonadota</taxon>
        <taxon>Gammaproteobacteria</taxon>
        <taxon>Oceanospirillales</taxon>
        <taxon>Halomonadaceae</taxon>
        <taxon>Modicisalibacter</taxon>
    </lineage>
</organism>
<keyword evidence="10" id="KW-0067">ATP-binding</keyword>
<dbReference type="InterPro" id="IPR003594">
    <property type="entry name" value="HATPase_dom"/>
</dbReference>
<comment type="subcellular location">
    <subcellularLocation>
        <location evidence="2">Cell membrane</location>
        <topology evidence="2">Multi-pass membrane protein</topology>
    </subcellularLocation>
</comment>
<dbReference type="SMART" id="SM00387">
    <property type="entry name" value="HATPase_c"/>
    <property type="match status" value="1"/>
</dbReference>
<keyword evidence="7 17" id="KW-0812">Transmembrane</keyword>
<dbReference type="InterPro" id="IPR004358">
    <property type="entry name" value="Sig_transdc_His_kin-like_C"/>
</dbReference>
<dbReference type="SMART" id="SM00388">
    <property type="entry name" value="HisKA"/>
    <property type="match status" value="1"/>
</dbReference>
<dbReference type="InterPro" id="IPR036097">
    <property type="entry name" value="HisK_dim/P_sf"/>
</dbReference>
<feature type="domain" description="Response regulatory" evidence="19">
    <location>
        <begin position="652"/>
        <end position="769"/>
    </location>
</feature>
<name>A0ABP9RL87_9GAMM</name>
<proteinExistence type="predicted"/>
<dbReference type="SUPFAM" id="SSF47384">
    <property type="entry name" value="Homodimeric domain of signal transducing histidine kinase"/>
    <property type="match status" value="1"/>
</dbReference>
<keyword evidence="23" id="KW-1185">Reference proteome</keyword>
<dbReference type="Pfam" id="PF02518">
    <property type="entry name" value="HATPase_c"/>
    <property type="match status" value="1"/>
</dbReference>
<dbReference type="InterPro" id="IPR005467">
    <property type="entry name" value="His_kinase_dom"/>
</dbReference>
<dbReference type="CDD" id="cd17546">
    <property type="entry name" value="REC_hyHK_CKI1_RcsC-like"/>
    <property type="match status" value="1"/>
</dbReference>
<dbReference type="EC" id="2.7.13.3" evidence="3"/>
<evidence type="ECO:0000256" key="2">
    <source>
        <dbReference type="ARBA" id="ARBA00004651"/>
    </source>
</evidence>
<dbReference type="SMART" id="SM00448">
    <property type="entry name" value="REC"/>
    <property type="match status" value="1"/>
</dbReference>
<dbReference type="InterPro" id="IPR036890">
    <property type="entry name" value="HATPase_C_sf"/>
</dbReference>
<evidence type="ECO:0000256" key="16">
    <source>
        <dbReference type="SAM" id="Coils"/>
    </source>
</evidence>
<evidence type="ECO:0000256" key="3">
    <source>
        <dbReference type="ARBA" id="ARBA00012438"/>
    </source>
</evidence>
<dbReference type="PROSITE" id="PS50885">
    <property type="entry name" value="HAMP"/>
    <property type="match status" value="1"/>
</dbReference>
<evidence type="ECO:0000256" key="9">
    <source>
        <dbReference type="ARBA" id="ARBA00022777"/>
    </source>
</evidence>
<dbReference type="RefSeq" id="WP_031383679.1">
    <property type="nucleotide sequence ID" value="NZ_BAABKI010000029.1"/>
</dbReference>
<evidence type="ECO:0000259" key="18">
    <source>
        <dbReference type="PROSITE" id="PS50109"/>
    </source>
</evidence>
<dbReference type="Gene3D" id="3.40.50.2300">
    <property type="match status" value="1"/>
</dbReference>
<protein>
    <recommendedName>
        <fullName evidence="3">histidine kinase</fullName>
        <ecNumber evidence="3">2.7.13.3</ecNumber>
    </recommendedName>
</protein>
<dbReference type="Pfam" id="PF00512">
    <property type="entry name" value="HisKA"/>
    <property type="match status" value="1"/>
</dbReference>
<reference evidence="23" key="1">
    <citation type="journal article" date="2019" name="Int. J. Syst. Evol. Microbiol.">
        <title>The Global Catalogue of Microorganisms (GCM) 10K type strain sequencing project: providing services to taxonomists for standard genome sequencing and annotation.</title>
        <authorList>
            <consortium name="The Broad Institute Genomics Platform"/>
            <consortium name="The Broad Institute Genome Sequencing Center for Infectious Disease"/>
            <person name="Wu L."/>
            <person name="Ma J."/>
        </authorList>
    </citation>
    <scope>NUCLEOTIDE SEQUENCE [LARGE SCALE GENOMIC DNA]</scope>
    <source>
        <strain evidence="23">JCM 18472</strain>
    </source>
</reference>
<dbReference type="PROSITE" id="PS50894">
    <property type="entry name" value="HPT"/>
    <property type="match status" value="1"/>
</dbReference>
<dbReference type="SMART" id="SM00304">
    <property type="entry name" value="HAMP"/>
    <property type="match status" value="1"/>
</dbReference>
<dbReference type="PANTHER" id="PTHR45339">
    <property type="entry name" value="HYBRID SIGNAL TRANSDUCTION HISTIDINE KINASE J"/>
    <property type="match status" value="1"/>
</dbReference>
<keyword evidence="12" id="KW-0902">Two-component regulatory system</keyword>
<evidence type="ECO:0000256" key="14">
    <source>
        <dbReference type="PROSITE-ProRule" id="PRU00110"/>
    </source>
</evidence>
<evidence type="ECO:0000259" key="19">
    <source>
        <dbReference type="PROSITE" id="PS50110"/>
    </source>
</evidence>
<dbReference type="Pfam" id="PF00072">
    <property type="entry name" value="Response_reg"/>
    <property type="match status" value="1"/>
</dbReference>
<accession>A0ABP9RL87</accession>
<evidence type="ECO:0000256" key="12">
    <source>
        <dbReference type="ARBA" id="ARBA00023012"/>
    </source>
</evidence>
<keyword evidence="4" id="KW-1003">Cell membrane</keyword>
<dbReference type="GO" id="GO:0016301">
    <property type="term" value="F:kinase activity"/>
    <property type="evidence" value="ECO:0007669"/>
    <property type="project" value="UniProtKB-KW"/>
</dbReference>
<sequence>MSLRLRLCLTLLVAPLLLLLLFGAWQLQQDAEQRRAALTSRLSDHLALLRDPAAEKAPAEADRLALRLLSLDEVRGVTVRANDGQPVNQVGAVAPVPTGSPRAGLIRHAERWHLQLPLTPPDNARAPLWLDLTLRDSVFDLPYYRQLTQFMLAWLAAALLLGGLCYLLYRRLFATLDEQRDALQRLYAGDYAFRLRPGGPPELATTSTAINALGEHLQAAQEDMRQQVEQATADLRESMDTIEIQNIELDGARRRALEANRVKSQFLANMSHEIRTPLNGIIGFCRLLGRSQLDDHQREWLKHIEMASTNLLSLINDILDFSKIEAGKLRLASVELDMAELVDEVLVLQAPDAQQKDLQLLSLVYDDVPRALLGDPLRIKQVLTNLVHNAVKFTERGEVIVRVQVEESLGNKATLSVKISDTGPGLADDVRQQLFQPFTQSATVSTSRVGGTGLGLMICKQLVEQMGGAIEADTQPAKGTTFSVSLPLRIAPRAVQRPPAINLDAIHIAIQEPHTLTRQALAHLLRGWGAEVQVLSAPATGEGLATGTQLLIAALAQGGLGAQVAQLRHQLGERPCRLLLLINGEPQNTDEALTLPQGARLFYKPLTRARLAQALKPLLSDAPAALLTHALPDQGHDVQGHGAAEQQHHQPRVLAVDDIETNRLLVGELLAQLGVDGVLAESGEEALALASGQRFDLVLMDIRMPGMSGLETMAALRRLGGAWSHCPFVALTAHAMPDDSQALIDAGMQAVLTKPLDTDALEDLLANYLGLVLSTPTRHAAPMPRADDELPVVDEELGVTLAGGRQELAERMLEGLLESLDASEAELRDSYSANDTTTFLDAVHHLNGACRYCGVPQLALIAEALESRLRAQGIEAVDDVFATLLQAMQRLRDWRASRPTPV</sequence>
<evidence type="ECO:0000256" key="6">
    <source>
        <dbReference type="ARBA" id="ARBA00022679"/>
    </source>
</evidence>
<dbReference type="InterPro" id="IPR008207">
    <property type="entry name" value="Sig_transdc_His_kin_Hpt_dom"/>
</dbReference>
<dbReference type="PROSITE" id="PS50109">
    <property type="entry name" value="HIS_KIN"/>
    <property type="match status" value="1"/>
</dbReference>
<feature type="domain" description="HPt" evidence="21">
    <location>
        <begin position="805"/>
        <end position="898"/>
    </location>
</feature>
<dbReference type="InterPro" id="IPR003660">
    <property type="entry name" value="HAMP_dom"/>
</dbReference>
<evidence type="ECO:0000256" key="5">
    <source>
        <dbReference type="ARBA" id="ARBA00022553"/>
    </source>
</evidence>
<dbReference type="CDD" id="cd16922">
    <property type="entry name" value="HATPase_EvgS-ArcB-TorS-like"/>
    <property type="match status" value="1"/>
</dbReference>
<evidence type="ECO:0000256" key="13">
    <source>
        <dbReference type="ARBA" id="ARBA00023136"/>
    </source>
</evidence>
<comment type="caution">
    <text evidence="22">The sequence shown here is derived from an EMBL/GenBank/DDBJ whole genome shotgun (WGS) entry which is preliminary data.</text>
</comment>
<gene>
    <name evidence="22" type="primary">gacS</name>
    <name evidence="22" type="ORF">GCM10023342_29990</name>
</gene>
<dbReference type="EMBL" id="BAABKI010000029">
    <property type="protein sequence ID" value="GAA5178774.1"/>
    <property type="molecule type" value="Genomic_DNA"/>
</dbReference>
<keyword evidence="13 17" id="KW-0472">Membrane</keyword>
<dbReference type="Proteomes" id="UP001500074">
    <property type="component" value="Unassembled WGS sequence"/>
</dbReference>
<keyword evidence="8" id="KW-0547">Nucleotide-binding</keyword>
<keyword evidence="16" id="KW-0175">Coiled coil</keyword>
<evidence type="ECO:0000313" key="22">
    <source>
        <dbReference type="EMBL" id="GAA5178774.1"/>
    </source>
</evidence>
<dbReference type="Pfam" id="PF01627">
    <property type="entry name" value="Hpt"/>
    <property type="match status" value="1"/>
</dbReference>
<dbReference type="InterPro" id="IPR003661">
    <property type="entry name" value="HisK_dim/P_dom"/>
</dbReference>
<evidence type="ECO:0000256" key="1">
    <source>
        <dbReference type="ARBA" id="ARBA00000085"/>
    </source>
</evidence>
<dbReference type="InterPro" id="IPR001789">
    <property type="entry name" value="Sig_transdc_resp-reg_receiver"/>
</dbReference>
<feature type="coiled-coil region" evidence="16">
    <location>
        <begin position="210"/>
        <end position="245"/>
    </location>
</feature>
<keyword evidence="6" id="KW-0808">Transferase</keyword>
<evidence type="ECO:0000256" key="10">
    <source>
        <dbReference type="ARBA" id="ARBA00022840"/>
    </source>
</evidence>
<evidence type="ECO:0000256" key="15">
    <source>
        <dbReference type="PROSITE-ProRule" id="PRU00169"/>
    </source>
</evidence>
<evidence type="ECO:0000313" key="23">
    <source>
        <dbReference type="Proteomes" id="UP001500074"/>
    </source>
</evidence>